<feature type="compositionally biased region" description="Polar residues" evidence="1">
    <location>
        <begin position="277"/>
        <end position="286"/>
    </location>
</feature>
<dbReference type="PANTHER" id="PTHR28660:SF1">
    <property type="entry name" value="COILED-COIL DOMAIN-CONTAINING PROTEIN 73"/>
    <property type="match status" value="1"/>
</dbReference>
<name>A0A8T2NFS3_9TELE</name>
<dbReference type="AlphaFoldDB" id="A0A8T2NFS3"/>
<feature type="region of interest" description="Disordered" evidence="1">
    <location>
        <begin position="249"/>
        <end position="316"/>
    </location>
</feature>
<dbReference type="EMBL" id="JAFBMS010000073">
    <property type="protein sequence ID" value="KAG9338140.1"/>
    <property type="molecule type" value="Genomic_DNA"/>
</dbReference>
<gene>
    <name evidence="2" type="ORF">JZ751_027112</name>
</gene>
<evidence type="ECO:0000313" key="3">
    <source>
        <dbReference type="Proteomes" id="UP000824540"/>
    </source>
</evidence>
<feature type="compositionally biased region" description="Polar residues" evidence="1">
    <location>
        <begin position="457"/>
        <end position="468"/>
    </location>
</feature>
<organism evidence="2 3">
    <name type="scientific">Albula glossodonta</name>
    <name type="common">roundjaw bonefish</name>
    <dbReference type="NCBI Taxonomy" id="121402"/>
    <lineage>
        <taxon>Eukaryota</taxon>
        <taxon>Metazoa</taxon>
        <taxon>Chordata</taxon>
        <taxon>Craniata</taxon>
        <taxon>Vertebrata</taxon>
        <taxon>Euteleostomi</taxon>
        <taxon>Actinopterygii</taxon>
        <taxon>Neopterygii</taxon>
        <taxon>Teleostei</taxon>
        <taxon>Albuliformes</taxon>
        <taxon>Albulidae</taxon>
        <taxon>Albula</taxon>
    </lineage>
</organism>
<dbReference type="InterPro" id="IPR031650">
    <property type="entry name" value="CCDC73"/>
</dbReference>
<reference evidence="2" key="1">
    <citation type="thesis" date="2021" institute="BYU ScholarsArchive" country="Provo, UT, USA">
        <title>Applications of and Algorithms for Genome Assembly and Genomic Analyses with an Emphasis on Marine Teleosts.</title>
        <authorList>
            <person name="Pickett B.D."/>
        </authorList>
    </citation>
    <scope>NUCLEOTIDE SEQUENCE</scope>
    <source>
        <strain evidence="2">HI-2016</strain>
    </source>
</reference>
<dbReference type="Pfam" id="PF15818">
    <property type="entry name" value="CCDC73"/>
    <property type="match status" value="1"/>
</dbReference>
<feature type="region of interest" description="Disordered" evidence="1">
    <location>
        <begin position="152"/>
        <end position="172"/>
    </location>
</feature>
<dbReference type="Proteomes" id="UP000824540">
    <property type="component" value="Unassembled WGS sequence"/>
</dbReference>
<feature type="region of interest" description="Disordered" evidence="1">
    <location>
        <begin position="416"/>
        <end position="482"/>
    </location>
</feature>
<evidence type="ECO:0008006" key="4">
    <source>
        <dbReference type="Google" id="ProtNLM"/>
    </source>
</evidence>
<evidence type="ECO:0000256" key="1">
    <source>
        <dbReference type="SAM" id="MobiDB-lite"/>
    </source>
</evidence>
<proteinExistence type="predicted"/>
<protein>
    <recommendedName>
        <fullName evidence="4">Coiled-coil domain-containing protein 73</fullName>
    </recommendedName>
</protein>
<dbReference type="OrthoDB" id="6145717at2759"/>
<feature type="compositionally biased region" description="Polar residues" evidence="1">
    <location>
        <begin position="416"/>
        <end position="430"/>
    </location>
</feature>
<evidence type="ECO:0000313" key="2">
    <source>
        <dbReference type="EMBL" id="KAG9338140.1"/>
    </source>
</evidence>
<accession>A0A8T2NFS3</accession>
<comment type="caution">
    <text evidence="2">The sequence shown here is derived from an EMBL/GenBank/DDBJ whole genome shotgun (WGS) entry which is preliminary data.</text>
</comment>
<sequence>MQDSGLRFEEQIDKLVVEKQELQWEKDVEKVNIELIKSRMSSVSESRQEIHHHKEKEQQMQKLQHRLHVEAINSLQEVQKLLQIQTEALCQAELELSTQREEYQALKREHKLFREMIKKKEGQIESLTEEQNVSKTKWRNEDDLMELKKNNKKLKNKSSNVSPTGPGEIESNKCSQQDYCRVIAKQACCVYTPECSDTERTGEGRCVVNHNNMLLQTLESPRTLTGLQAKGAMTGDTADALGVCDTDAVQETDSSEHKSHGCESLPANGRPDKGSPPSVNMCNKGNFSGELNGPKSEPVNGTDSDPVGEVMKDRKQKETGCIPKTVMQIIDKCDRGSQRMTGFECAGRVEAEVFEADLKEDSPAIKTAADMLNTSSIHLRHRRNLREEWNAIAQTFCETSAELNTQVAYVQQHTGSSSLAPSSVEISTPPANFLPRQASQSRCMKEQDVPKTGSDGFLTSSEEQQSGQFPDERDTDVSVFRG</sequence>
<keyword evidence="3" id="KW-1185">Reference proteome</keyword>
<dbReference type="PANTHER" id="PTHR28660">
    <property type="entry name" value="COILED-COIL DOMAIN-CONTAINING PROTEIN 73"/>
    <property type="match status" value="1"/>
</dbReference>